<dbReference type="Pfam" id="PF19516">
    <property type="entry name" value="DUF6049"/>
    <property type="match status" value="1"/>
</dbReference>
<organism evidence="2">
    <name type="scientific">freshwater metagenome</name>
    <dbReference type="NCBI Taxonomy" id="449393"/>
    <lineage>
        <taxon>unclassified sequences</taxon>
        <taxon>metagenomes</taxon>
        <taxon>ecological metagenomes</taxon>
    </lineage>
</organism>
<dbReference type="EMBL" id="CAEZVQ010000124">
    <property type="protein sequence ID" value="CAB4640051.1"/>
    <property type="molecule type" value="Genomic_DNA"/>
</dbReference>
<keyword evidence="1" id="KW-1133">Transmembrane helix</keyword>
<evidence type="ECO:0000313" key="2">
    <source>
        <dbReference type="EMBL" id="CAB4640051.1"/>
    </source>
</evidence>
<keyword evidence="1" id="KW-0812">Transmembrane</keyword>
<dbReference type="AlphaFoldDB" id="A0A6J6JRD6"/>
<feature type="transmembrane region" description="Helical" evidence="1">
    <location>
        <begin position="186"/>
        <end position="207"/>
    </location>
</feature>
<protein>
    <submittedName>
        <fullName evidence="2">Unannotated protein</fullName>
    </submittedName>
</protein>
<proteinExistence type="predicted"/>
<sequence length="225" mass="24411">MAPTQVAVSDSSSIRFQVSTPNTGAARAAGITAARNELNATASMADPTDVRREVWSHLFALAVSNTVINGDTYVAGLRKLLGDVRGSVTVTTPDTITLSGRSGAIRIQIRNNSDVPLTVRVRMASAKLRLQDPVRRVKLAAGGTTEVEVEAGTRTNGRFPISIRVTTPDGNLQVVPYIQVTARMNAIAGFGQYLSLFLLVLVLLWWWTHWRRARIQKARGTTVSD</sequence>
<gene>
    <name evidence="2" type="ORF">UFOPK2086_00909</name>
</gene>
<reference evidence="2" key="1">
    <citation type="submission" date="2020-05" db="EMBL/GenBank/DDBJ databases">
        <authorList>
            <person name="Chiriac C."/>
            <person name="Salcher M."/>
            <person name="Ghai R."/>
            <person name="Kavagutti S V."/>
        </authorList>
    </citation>
    <scope>NUCLEOTIDE SEQUENCE</scope>
</reference>
<accession>A0A6J6JRD6</accession>
<name>A0A6J6JRD6_9ZZZZ</name>
<keyword evidence="1" id="KW-0472">Membrane</keyword>
<evidence type="ECO:0000256" key="1">
    <source>
        <dbReference type="SAM" id="Phobius"/>
    </source>
</evidence>
<dbReference type="InterPro" id="IPR046112">
    <property type="entry name" value="DUF6049"/>
</dbReference>